<dbReference type="OMA" id="ICIYLEF"/>
<keyword evidence="1" id="KW-0472">Membrane</keyword>
<dbReference type="EMBL" id="KE546989">
    <property type="protein sequence ID" value="EPY52411.1"/>
    <property type="molecule type" value="Genomic_DNA"/>
</dbReference>
<evidence type="ECO:0000256" key="1">
    <source>
        <dbReference type="SAM" id="Phobius"/>
    </source>
</evidence>
<name>S9XFK4_SCHCR</name>
<dbReference type="AlphaFoldDB" id="S9XFK4"/>
<organism evidence="2 3">
    <name type="scientific">Schizosaccharomyces cryophilus (strain OY26 / ATCC MYA-4695 / CBS 11777 / NBRC 106824 / NRRL Y48691)</name>
    <name type="common">Fission yeast</name>
    <dbReference type="NCBI Taxonomy" id="653667"/>
    <lineage>
        <taxon>Eukaryota</taxon>
        <taxon>Fungi</taxon>
        <taxon>Dikarya</taxon>
        <taxon>Ascomycota</taxon>
        <taxon>Taphrinomycotina</taxon>
        <taxon>Schizosaccharomycetes</taxon>
        <taxon>Schizosaccharomycetales</taxon>
        <taxon>Schizosaccharomycetaceae</taxon>
        <taxon>Schizosaccharomyces</taxon>
    </lineage>
</organism>
<proteinExistence type="predicted"/>
<accession>S9XFK4</accession>
<feature type="transmembrane region" description="Helical" evidence="1">
    <location>
        <begin position="76"/>
        <end position="97"/>
    </location>
</feature>
<sequence length="108" mass="12753">MDSDVEMEELQNLVANEERTLELQEKEKSMYLELFEKFKILENINGFLLIAQLIYRLVVFFTILSSPDSATLRLCIYLEFLVGLLTMVYFFGNIVWLKTDMYKSFVSD</sequence>
<protein>
    <submittedName>
        <fullName evidence="2">Uncharacterized protein</fullName>
    </submittedName>
</protein>
<keyword evidence="1" id="KW-1133">Transmembrane helix</keyword>
<dbReference type="GeneID" id="25036063"/>
<dbReference type="RefSeq" id="XP_013022295.1">
    <property type="nucleotide sequence ID" value="XM_013166841.1"/>
</dbReference>
<dbReference type="Proteomes" id="UP000015464">
    <property type="component" value="Unassembled WGS sequence"/>
</dbReference>
<dbReference type="HOGENOM" id="CLU_2198507_0_0_1"/>
<keyword evidence="1" id="KW-0812">Transmembrane</keyword>
<evidence type="ECO:0000313" key="3">
    <source>
        <dbReference type="Proteomes" id="UP000015464"/>
    </source>
</evidence>
<gene>
    <name evidence="2" type="ORF">SPOG_01737</name>
</gene>
<evidence type="ECO:0000313" key="2">
    <source>
        <dbReference type="EMBL" id="EPY52411.1"/>
    </source>
</evidence>
<reference evidence="2 3" key="1">
    <citation type="journal article" date="2011" name="Science">
        <title>Comparative functional genomics of the fission yeasts.</title>
        <authorList>
            <person name="Rhind N."/>
            <person name="Chen Z."/>
            <person name="Yassour M."/>
            <person name="Thompson D.A."/>
            <person name="Haas B.J."/>
            <person name="Habib N."/>
            <person name="Wapinski I."/>
            <person name="Roy S."/>
            <person name="Lin M.F."/>
            <person name="Heiman D.I."/>
            <person name="Young S.K."/>
            <person name="Furuya K."/>
            <person name="Guo Y."/>
            <person name="Pidoux A."/>
            <person name="Chen H.M."/>
            <person name="Robbertse B."/>
            <person name="Goldberg J.M."/>
            <person name="Aoki K."/>
            <person name="Bayne E.H."/>
            <person name="Berlin A.M."/>
            <person name="Desjardins C.A."/>
            <person name="Dobbs E."/>
            <person name="Dukaj L."/>
            <person name="Fan L."/>
            <person name="FitzGerald M.G."/>
            <person name="French C."/>
            <person name="Gujja S."/>
            <person name="Hansen K."/>
            <person name="Keifenheim D."/>
            <person name="Levin J.Z."/>
            <person name="Mosher R.A."/>
            <person name="Mueller C.A."/>
            <person name="Pfiffner J."/>
            <person name="Priest M."/>
            <person name="Russ C."/>
            <person name="Smialowska A."/>
            <person name="Swoboda P."/>
            <person name="Sykes S.M."/>
            <person name="Vaughn M."/>
            <person name="Vengrova S."/>
            <person name="Yoder R."/>
            <person name="Zeng Q."/>
            <person name="Allshire R."/>
            <person name="Baulcombe D."/>
            <person name="Birren B.W."/>
            <person name="Brown W."/>
            <person name="Ekwall K."/>
            <person name="Kellis M."/>
            <person name="Leatherwood J."/>
            <person name="Levin H."/>
            <person name="Margalit H."/>
            <person name="Martienssen R."/>
            <person name="Nieduszynski C.A."/>
            <person name="Spatafora J.W."/>
            <person name="Friedman N."/>
            <person name="Dalgaard J.Z."/>
            <person name="Baumann P."/>
            <person name="Niki H."/>
            <person name="Regev A."/>
            <person name="Nusbaum C."/>
        </authorList>
    </citation>
    <scope>NUCLEOTIDE SEQUENCE [LARGE SCALE GENOMIC DNA]</scope>
    <source>
        <strain evidence="3">OY26 / ATCC MYA-4695 / CBS 11777 / NBRC 106824 / NRRL Y48691</strain>
    </source>
</reference>
<feature type="transmembrane region" description="Helical" evidence="1">
    <location>
        <begin position="44"/>
        <end position="64"/>
    </location>
</feature>
<keyword evidence="3" id="KW-1185">Reference proteome</keyword>